<evidence type="ECO:0000256" key="3">
    <source>
        <dbReference type="SAM" id="SignalP"/>
    </source>
</evidence>
<protein>
    <submittedName>
        <fullName evidence="5">Membrane protein</fullName>
    </submittedName>
</protein>
<evidence type="ECO:0000313" key="5">
    <source>
        <dbReference type="EMBL" id="KLL10936.1"/>
    </source>
</evidence>
<sequence length="250" mass="24891">MSRTTRGIAVLGAALTGVIAFALPASAHVTVQPKSAAAGSYSTLSFKIPTERDDASTTKLEIQFPTDTPISSVTIEPHPGWSYQVAKTKLAEPIKTDDGSVSEVISQITWTASSADTAIKPGEFAVFNVSAGPLPAQAGTVAFKALQTYSNGEVVRWIDVAQPGQDEPEHPAPSLTLTAAAAGGADAHGASAASASPAGTGTADRAASHSVDSSDGTARGLGIAGLVVGLIGIGAGVAALRGGRGGTTTS</sequence>
<reference evidence="5 6" key="1">
    <citation type="submission" date="2014-12" db="EMBL/GenBank/DDBJ databases">
        <title>Frankia sp. BMG5.1 draft genome.</title>
        <authorList>
            <person name="Gtari M."/>
            <person name="Ghodhbane-Gtari F."/>
            <person name="Nouioui I."/>
            <person name="Ktari A."/>
            <person name="Hezbri K."/>
            <person name="Mimouni W."/>
            <person name="Sbissi I."/>
            <person name="Ayari A."/>
            <person name="Yamanaka T."/>
            <person name="Normand P."/>
            <person name="Tisa L.S."/>
            <person name="Boudabous A."/>
        </authorList>
    </citation>
    <scope>NUCLEOTIDE SEQUENCE [LARGE SCALE GENOMIC DNA]</scope>
    <source>
        <strain evidence="5 6">BMG5.1</strain>
    </source>
</reference>
<feature type="chain" id="PRO_5046028496" evidence="3">
    <location>
        <begin position="28"/>
        <end position="250"/>
    </location>
</feature>
<name>A0ABR5F2J0_9ACTN</name>
<dbReference type="RefSeq" id="WP_047223557.1">
    <property type="nucleotide sequence ID" value="NZ_JWIO01000022.1"/>
</dbReference>
<keyword evidence="2" id="KW-0472">Membrane</keyword>
<keyword evidence="6" id="KW-1185">Reference proteome</keyword>
<organism evidence="5 6">
    <name type="scientific">Protofrankia coriariae</name>
    <dbReference type="NCBI Taxonomy" id="1562887"/>
    <lineage>
        <taxon>Bacteria</taxon>
        <taxon>Bacillati</taxon>
        <taxon>Actinomycetota</taxon>
        <taxon>Actinomycetes</taxon>
        <taxon>Frankiales</taxon>
        <taxon>Frankiaceae</taxon>
        <taxon>Protofrankia</taxon>
    </lineage>
</organism>
<evidence type="ECO:0000256" key="1">
    <source>
        <dbReference type="SAM" id="MobiDB-lite"/>
    </source>
</evidence>
<keyword evidence="2" id="KW-1133">Transmembrane helix</keyword>
<dbReference type="CDD" id="cd08545">
    <property type="entry name" value="YcnI_like"/>
    <property type="match status" value="1"/>
</dbReference>
<dbReference type="Pfam" id="PF07987">
    <property type="entry name" value="DUF1775"/>
    <property type="match status" value="1"/>
</dbReference>
<comment type="caution">
    <text evidence="5">The sequence shown here is derived from an EMBL/GenBank/DDBJ whole genome shotgun (WGS) entry which is preliminary data.</text>
</comment>
<evidence type="ECO:0000313" key="6">
    <source>
        <dbReference type="Proteomes" id="UP000035425"/>
    </source>
</evidence>
<dbReference type="InterPro" id="IPR012533">
    <property type="entry name" value="YcnI-copper_dom"/>
</dbReference>
<gene>
    <name evidence="5" type="ORF">FrCorBMG51_14265</name>
</gene>
<keyword evidence="3" id="KW-0732">Signal</keyword>
<dbReference type="Gene3D" id="2.60.40.2230">
    <property type="entry name" value="Uncharacterised protein YcnI-like PF07987, DUF1775"/>
    <property type="match status" value="1"/>
</dbReference>
<feature type="compositionally biased region" description="Low complexity" evidence="1">
    <location>
        <begin position="188"/>
        <end position="204"/>
    </location>
</feature>
<dbReference type="EMBL" id="JWIO01000022">
    <property type="protein sequence ID" value="KLL10936.1"/>
    <property type="molecule type" value="Genomic_DNA"/>
</dbReference>
<evidence type="ECO:0000259" key="4">
    <source>
        <dbReference type="Pfam" id="PF07987"/>
    </source>
</evidence>
<evidence type="ECO:0000256" key="2">
    <source>
        <dbReference type="SAM" id="Phobius"/>
    </source>
</evidence>
<accession>A0ABR5F2J0</accession>
<feature type="transmembrane region" description="Helical" evidence="2">
    <location>
        <begin position="220"/>
        <end position="240"/>
    </location>
</feature>
<feature type="signal peptide" evidence="3">
    <location>
        <begin position="1"/>
        <end position="27"/>
    </location>
</feature>
<dbReference type="InterPro" id="IPR038507">
    <property type="entry name" value="YcnI-like_sf"/>
</dbReference>
<proteinExistence type="predicted"/>
<keyword evidence="2" id="KW-0812">Transmembrane</keyword>
<feature type="domain" description="YncI copper-binding" evidence="4">
    <location>
        <begin position="28"/>
        <end position="177"/>
    </location>
</feature>
<feature type="region of interest" description="Disordered" evidence="1">
    <location>
        <begin position="188"/>
        <end position="216"/>
    </location>
</feature>
<dbReference type="Proteomes" id="UP000035425">
    <property type="component" value="Unassembled WGS sequence"/>
</dbReference>